<sequence length="116" mass="13021">MQARISGTAQDREGRLEYPTNFSRSSKMAVGKGKEYTAYSYNPSMDYKSDASCILGPMSIICQFCSPMKFKGEAPGLCCNGWKMHLPVLRDPPEPLLTLLSFDYMCKIVSKEYKAI</sequence>
<organism evidence="1 2">
    <name type="scientific">Trichonephila clavata</name>
    <name type="common">Joro spider</name>
    <name type="synonym">Nephila clavata</name>
    <dbReference type="NCBI Taxonomy" id="2740835"/>
    <lineage>
        <taxon>Eukaryota</taxon>
        <taxon>Metazoa</taxon>
        <taxon>Ecdysozoa</taxon>
        <taxon>Arthropoda</taxon>
        <taxon>Chelicerata</taxon>
        <taxon>Arachnida</taxon>
        <taxon>Araneae</taxon>
        <taxon>Araneomorphae</taxon>
        <taxon>Entelegynae</taxon>
        <taxon>Araneoidea</taxon>
        <taxon>Nephilidae</taxon>
        <taxon>Trichonephila</taxon>
    </lineage>
</organism>
<evidence type="ECO:0000313" key="2">
    <source>
        <dbReference type="Proteomes" id="UP000887116"/>
    </source>
</evidence>
<dbReference type="Proteomes" id="UP000887116">
    <property type="component" value="Unassembled WGS sequence"/>
</dbReference>
<protein>
    <submittedName>
        <fullName evidence="1">ATP-dependent DNA helicase PIF1</fullName>
    </submittedName>
</protein>
<dbReference type="OrthoDB" id="8040188at2759"/>
<accession>A0A8X6I518</accession>
<keyword evidence="1" id="KW-0547">Nucleotide-binding</keyword>
<evidence type="ECO:0000313" key="1">
    <source>
        <dbReference type="EMBL" id="GFR15544.1"/>
    </source>
</evidence>
<keyword evidence="1" id="KW-0347">Helicase</keyword>
<proteinExistence type="predicted"/>
<keyword evidence="1" id="KW-0067">ATP-binding</keyword>
<comment type="caution">
    <text evidence="1">The sequence shown here is derived from an EMBL/GenBank/DDBJ whole genome shotgun (WGS) entry which is preliminary data.</text>
</comment>
<reference evidence="1" key="1">
    <citation type="submission" date="2020-07" db="EMBL/GenBank/DDBJ databases">
        <title>Multicomponent nature underlies the extraordinary mechanical properties of spider dragline silk.</title>
        <authorList>
            <person name="Kono N."/>
            <person name="Nakamura H."/>
            <person name="Mori M."/>
            <person name="Yoshida Y."/>
            <person name="Ohtoshi R."/>
            <person name="Malay A.D."/>
            <person name="Moran D.A.P."/>
            <person name="Tomita M."/>
            <person name="Numata K."/>
            <person name="Arakawa K."/>
        </authorList>
    </citation>
    <scope>NUCLEOTIDE SEQUENCE</scope>
</reference>
<keyword evidence="2" id="KW-1185">Reference proteome</keyword>
<name>A0A8X6I518_TRICU</name>
<dbReference type="AlphaFoldDB" id="A0A8X6I518"/>
<gene>
    <name evidence="1" type="primary">pif1_45</name>
    <name evidence="1" type="ORF">TNCT_595011</name>
</gene>
<keyword evidence="1" id="KW-0378">Hydrolase</keyword>
<dbReference type="EMBL" id="BMAO01007383">
    <property type="protein sequence ID" value="GFR15544.1"/>
    <property type="molecule type" value="Genomic_DNA"/>
</dbReference>
<dbReference type="GO" id="GO:0004386">
    <property type="term" value="F:helicase activity"/>
    <property type="evidence" value="ECO:0007669"/>
    <property type="project" value="UniProtKB-KW"/>
</dbReference>